<dbReference type="NCBIfam" id="TIGR00756">
    <property type="entry name" value="PPR"/>
    <property type="match status" value="1"/>
</dbReference>
<sequence>MRLRREKGLYYTWDEKFAQLFLLEYDWESGDLDKVSYLFDDMCGRDIVVWNTLASGMAQGNPLSDAWVHLPADIGFTFVITACLHNPTMVAYGKNVHGLVIKYGCEFNTNVGNSLVNMYTIFRKCSMSRVFDDMPKRDVITWTSLVGGYANFGNLVTAHKLFDKVLERNDVSWAVIIAGYVRRGRYNDALRHFNEMLFDDKVKPNEAVLVCVLLAHAHLRALDCGKWVHVYIDKNGVPQSSIILTALIDMYAKWQQDKVTGLRNVMNMGGCEFCPACSWIEVNGVIHEFLAVDKLHPQIEEIHDKLNELLFHDPVSELVMSAEILDPPPKSAESVLDMIPNLLFETVHSYVDDDLCDATTSFFKCFLDACMMSAGVAMVLKEVDVDGIFAMLAFISVGSGDETEMVYPELDGADKDLMVDQQVAALVSLLKVSRLLALIEGDIDWYHNSPVLPEEDGLEIDHSALLSQQHPQLNLEDKVQRKIMFCHHGKVIAEDYLSMAKTTKDGSFYVVAGHLDSVSWSMDQATTHVSCALRRLDSSTTESNTYRRHQLLFQY</sequence>
<keyword evidence="1" id="KW-0677">Repeat</keyword>
<dbReference type="AlphaFoldDB" id="A0A9Q0HII7"/>
<dbReference type="GO" id="GO:0003723">
    <property type="term" value="F:RNA binding"/>
    <property type="evidence" value="ECO:0007669"/>
    <property type="project" value="InterPro"/>
</dbReference>
<dbReference type="InterPro" id="IPR046960">
    <property type="entry name" value="PPR_At4g14850-like_plant"/>
</dbReference>
<protein>
    <recommendedName>
        <fullName evidence="5">Pentatricopeptide repeat-containing protein</fullName>
    </recommendedName>
</protein>
<dbReference type="PROSITE" id="PS51375">
    <property type="entry name" value="PPR"/>
    <property type="match status" value="2"/>
</dbReference>
<feature type="repeat" description="PPR" evidence="2">
    <location>
        <begin position="169"/>
        <end position="204"/>
    </location>
</feature>
<accession>A0A9Q0HII7</accession>
<keyword evidence="4" id="KW-1185">Reference proteome</keyword>
<comment type="caution">
    <text evidence="3">The sequence shown here is derived from an EMBL/GenBank/DDBJ whole genome shotgun (WGS) entry which is preliminary data.</text>
</comment>
<dbReference type="Gene3D" id="1.25.40.10">
    <property type="entry name" value="Tetratricopeptide repeat domain"/>
    <property type="match status" value="2"/>
</dbReference>
<dbReference type="PANTHER" id="PTHR47926:SF344">
    <property type="entry name" value="OS07G0636900 PROTEIN"/>
    <property type="match status" value="1"/>
</dbReference>
<dbReference type="InterPro" id="IPR011990">
    <property type="entry name" value="TPR-like_helical_dom_sf"/>
</dbReference>
<proteinExistence type="predicted"/>
<gene>
    <name evidence="3" type="ORF">NE237_016721</name>
</gene>
<dbReference type="Pfam" id="PF01535">
    <property type="entry name" value="PPR"/>
    <property type="match status" value="2"/>
</dbReference>
<dbReference type="InterPro" id="IPR046849">
    <property type="entry name" value="E2_motif"/>
</dbReference>
<reference evidence="3" key="1">
    <citation type="journal article" date="2023" name="Plant J.">
        <title>The genome of the king protea, Protea cynaroides.</title>
        <authorList>
            <person name="Chang J."/>
            <person name="Duong T.A."/>
            <person name="Schoeman C."/>
            <person name="Ma X."/>
            <person name="Roodt D."/>
            <person name="Barker N."/>
            <person name="Li Z."/>
            <person name="Van de Peer Y."/>
            <person name="Mizrachi E."/>
        </authorList>
    </citation>
    <scope>NUCLEOTIDE SEQUENCE</scope>
    <source>
        <tissue evidence="3">Young leaves</tissue>
    </source>
</reference>
<evidence type="ECO:0000313" key="3">
    <source>
        <dbReference type="EMBL" id="KAJ4964872.1"/>
    </source>
</evidence>
<dbReference type="OrthoDB" id="73997at2759"/>
<dbReference type="GO" id="GO:0009451">
    <property type="term" value="P:RNA modification"/>
    <property type="evidence" value="ECO:0007669"/>
    <property type="project" value="InterPro"/>
</dbReference>
<feature type="repeat" description="PPR" evidence="2">
    <location>
        <begin position="138"/>
        <end position="168"/>
    </location>
</feature>
<evidence type="ECO:0000313" key="4">
    <source>
        <dbReference type="Proteomes" id="UP001141806"/>
    </source>
</evidence>
<evidence type="ECO:0000256" key="1">
    <source>
        <dbReference type="ARBA" id="ARBA00022737"/>
    </source>
</evidence>
<dbReference type="InterPro" id="IPR002885">
    <property type="entry name" value="PPR_rpt"/>
</dbReference>
<dbReference type="Pfam" id="PF20430">
    <property type="entry name" value="Eplus_motif"/>
    <property type="match status" value="1"/>
</dbReference>
<evidence type="ECO:0000256" key="2">
    <source>
        <dbReference type="PROSITE-ProRule" id="PRU00708"/>
    </source>
</evidence>
<dbReference type="EMBL" id="JAMYWD010000007">
    <property type="protein sequence ID" value="KAJ4964872.1"/>
    <property type="molecule type" value="Genomic_DNA"/>
</dbReference>
<dbReference type="PANTHER" id="PTHR47926">
    <property type="entry name" value="PENTATRICOPEPTIDE REPEAT-CONTAINING PROTEIN"/>
    <property type="match status" value="1"/>
</dbReference>
<name>A0A9Q0HII7_9MAGN</name>
<dbReference type="Proteomes" id="UP001141806">
    <property type="component" value="Unassembled WGS sequence"/>
</dbReference>
<organism evidence="3 4">
    <name type="scientific">Protea cynaroides</name>
    <dbReference type="NCBI Taxonomy" id="273540"/>
    <lineage>
        <taxon>Eukaryota</taxon>
        <taxon>Viridiplantae</taxon>
        <taxon>Streptophyta</taxon>
        <taxon>Embryophyta</taxon>
        <taxon>Tracheophyta</taxon>
        <taxon>Spermatophyta</taxon>
        <taxon>Magnoliopsida</taxon>
        <taxon>Proteales</taxon>
        <taxon>Proteaceae</taxon>
        <taxon>Protea</taxon>
    </lineage>
</organism>
<evidence type="ECO:0008006" key="5">
    <source>
        <dbReference type="Google" id="ProtNLM"/>
    </source>
</evidence>